<dbReference type="PANTHER" id="PTHR22603">
    <property type="entry name" value="CHOLINE/ETHANOALAMINE KINASE"/>
    <property type="match status" value="1"/>
</dbReference>
<name>A0A9D9DIF9_9BACL</name>
<proteinExistence type="predicted"/>
<dbReference type="GO" id="GO:0004305">
    <property type="term" value="F:ethanolamine kinase activity"/>
    <property type="evidence" value="ECO:0007669"/>
    <property type="project" value="TreeGrafter"/>
</dbReference>
<dbReference type="EMBL" id="JADIMY010000089">
    <property type="protein sequence ID" value="MBO8427811.1"/>
    <property type="molecule type" value="Genomic_DNA"/>
</dbReference>
<dbReference type="GO" id="GO:0005737">
    <property type="term" value="C:cytoplasm"/>
    <property type="evidence" value="ECO:0007669"/>
    <property type="project" value="TreeGrafter"/>
</dbReference>
<gene>
    <name evidence="1" type="ORF">IAC58_04590</name>
</gene>
<dbReference type="SUPFAM" id="SSF56112">
    <property type="entry name" value="Protein kinase-like (PK-like)"/>
    <property type="match status" value="1"/>
</dbReference>
<dbReference type="PANTHER" id="PTHR22603:SF66">
    <property type="entry name" value="ETHANOLAMINE KINASE"/>
    <property type="match status" value="1"/>
</dbReference>
<sequence>MKQIIKTIFETSLNKKCRTAYKIENGFNNDNYAINDAYVLRIPKENKDETITYINEEKIYKAIAPLNISDKVLYFDTNTGYKISKFVHGSREYITSPNKEQLTYVAKTLKKLHKSEISVDFGYQMFYKLKVYKNELSSEVYIEEKVENKIIDALKKILSKDKMVLCHNDLVKNNLLFKDNGVVIIDWEYASMNNPYFDLASFISENELDEDRANFFLSKYFGAKLNQSKKRKVQIFIDFIDLLMYYWGLYLYKKRGDRVYYNIAISKLKHLTLTKN</sequence>
<dbReference type="Gene3D" id="3.30.200.20">
    <property type="entry name" value="Phosphorylase Kinase, domain 1"/>
    <property type="match status" value="1"/>
</dbReference>
<dbReference type="CDD" id="cd05151">
    <property type="entry name" value="ChoK-like"/>
    <property type="match status" value="1"/>
</dbReference>
<dbReference type="Gene3D" id="3.90.1200.10">
    <property type="match status" value="1"/>
</dbReference>
<reference evidence="1" key="1">
    <citation type="submission" date="2020-10" db="EMBL/GenBank/DDBJ databases">
        <authorList>
            <person name="Gilroy R."/>
        </authorList>
    </citation>
    <scope>NUCLEOTIDE SEQUENCE</scope>
    <source>
        <strain evidence="1">11159</strain>
    </source>
</reference>
<comment type="caution">
    <text evidence="1">The sequence shown here is derived from an EMBL/GenBank/DDBJ whole genome shotgun (WGS) entry which is preliminary data.</text>
</comment>
<accession>A0A9D9DIF9</accession>
<organism evidence="1 2">
    <name type="scientific">Candidatus Onthovivens merdipullorum</name>
    <dbReference type="NCBI Taxonomy" id="2840889"/>
    <lineage>
        <taxon>Bacteria</taxon>
        <taxon>Bacillati</taxon>
        <taxon>Bacillota</taxon>
        <taxon>Bacilli</taxon>
        <taxon>Bacillales</taxon>
        <taxon>Candidatus Onthovivens</taxon>
    </lineage>
</organism>
<dbReference type="GO" id="GO:0006646">
    <property type="term" value="P:phosphatidylethanolamine biosynthetic process"/>
    <property type="evidence" value="ECO:0007669"/>
    <property type="project" value="TreeGrafter"/>
</dbReference>
<dbReference type="Pfam" id="PF01633">
    <property type="entry name" value="Choline_kinase"/>
    <property type="match status" value="1"/>
</dbReference>
<protein>
    <submittedName>
        <fullName evidence="1">Phosphotransferase</fullName>
    </submittedName>
</protein>
<evidence type="ECO:0000313" key="2">
    <source>
        <dbReference type="Proteomes" id="UP000823613"/>
    </source>
</evidence>
<dbReference type="Proteomes" id="UP000823613">
    <property type="component" value="Unassembled WGS sequence"/>
</dbReference>
<dbReference type="InterPro" id="IPR011009">
    <property type="entry name" value="Kinase-like_dom_sf"/>
</dbReference>
<dbReference type="AlphaFoldDB" id="A0A9D9DIF9"/>
<evidence type="ECO:0000313" key="1">
    <source>
        <dbReference type="EMBL" id="MBO8427811.1"/>
    </source>
</evidence>
<reference evidence="1" key="2">
    <citation type="journal article" date="2021" name="PeerJ">
        <title>Extensive microbial diversity within the chicken gut microbiome revealed by metagenomics and culture.</title>
        <authorList>
            <person name="Gilroy R."/>
            <person name="Ravi A."/>
            <person name="Getino M."/>
            <person name="Pursley I."/>
            <person name="Horton D.L."/>
            <person name="Alikhan N.F."/>
            <person name="Baker D."/>
            <person name="Gharbi K."/>
            <person name="Hall N."/>
            <person name="Watson M."/>
            <person name="Adriaenssens E.M."/>
            <person name="Foster-Nyarko E."/>
            <person name="Jarju S."/>
            <person name="Secka A."/>
            <person name="Antonio M."/>
            <person name="Oren A."/>
            <person name="Chaudhuri R.R."/>
            <person name="La Ragione R."/>
            <person name="Hildebrand F."/>
            <person name="Pallen M.J."/>
        </authorList>
    </citation>
    <scope>NUCLEOTIDE SEQUENCE</scope>
    <source>
        <strain evidence="1">11159</strain>
    </source>
</reference>